<dbReference type="PANTHER" id="PTHR13031:SF0">
    <property type="entry name" value="RIBONUCLEASE P PROTEIN SUBUNIT P30"/>
    <property type="match status" value="1"/>
</dbReference>
<feature type="non-terminal residue" evidence="4">
    <location>
        <position position="151"/>
    </location>
</feature>
<organism evidence="4 5">
    <name type="scientific">Caulochytrium protostelioides</name>
    <dbReference type="NCBI Taxonomy" id="1555241"/>
    <lineage>
        <taxon>Eukaryota</taxon>
        <taxon>Fungi</taxon>
        <taxon>Fungi incertae sedis</taxon>
        <taxon>Chytridiomycota</taxon>
        <taxon>Chytridiomycota incertae sedis</taxon>
        <taxon>Chytridiomycetes</taxon>
        <taxon>Caulochytriales</taxon>
        <taxon>Caulochytriaceae</taxon>
        <taxon>Caulochytrium</taxon>
    </lineage>
</organism>
<evidence type="ECO:0000256" key="2">
    <source>
        <dbReference type="ARBA" id="ARBA00007331"/>
    </source>
</evidence>
<dbReference type="Proteomes" id="UP000274922">
    <property type="component" value="Unassembled WGS sequence"/>
</dbReference>
<protein>
    <recommendedName>
        <fullName evidence="6">PHP domain-like protein</fullName>
    </recommendedName>
</protein>
<dbReference type="Pfam" id="PF01876">
    <property type="entry name" value="RNase_P_p30"/>
    <property type="match status" value="1"/>
</dbReference>
<dbReference type="GO" id="GO:0005655">
    <property type="term" value="C:nucleolar ribonuclease P complex"/>
    <property type="evidence" value="ECO:0007669"/>
    <property type="project" value="TreeGrafter"/>
</dbReference>
<dbReference type="AlphaFoldDB" id="A0A4P9X8S8"/>
<reference evidence="5" key="1">
    <citation type="journal article" date="2018" name="Nat. Microbiol.">
        <title>Leveraging single-cell genomics to expand the fungal tree of life.</title>
        <authorList>
            <person name="Ahrendt S.R."/>
            <person name="Quandt C.A."/>
            <person name="Ciobanu D."/>
            <person name="Clum A."/>
            <person name="Salamov A."/>
            <person name="Andreopoulos B."/>
            <person name="Cheng J.F."/>
            <person name="Woyke T."/>
            <person name="Pelin A."/>
            <person name="Henrissat B."/>
            <person name="Reynolds N.K."/>
            <person name="Benny G.L."/>
            <person name="Smith M.E."/>
            <person name="James T.Y."/>
            <person name="Grigoriev I.V."/>
        </authorList>
    </citation>
    <scope>NUCLEOTIDE SEQUENCE [LARGE SCALE GENOMIC DNA]</scope>
    <source>
        <strain evidence="5">ATCC 52028</strain>
    </source>
</reference>
<dbReference type="GO" id="GO:0008033">
    <property type="term" value="P:tRNA processing"/>
    <property type="evidence" value="ECO:0007669"/>
    <property type="project" value="UniProtKB-KW"/>
</dbReference>
<evidence type="ECO:0000256" key="3">
    <source>
        <dbReference type="ARBA" id="ARBA00022694"/>
    </source>
</evidence>
<name>A0A4P9X8S8_9FUNG</name>
<evidence type="ECO:0000313" key="4">
    <source>
        <dbReference type="EMBL" id="RKP01678.1"/>
    </source>
</evidence>
<feature type="non-terminal residue" evidence="4">
    <location>
        <position position="1"/>
    </location>
</feature>
<dbReference type="OrthoDB" id="17948at2759"/>
<gene>
    <name evidence="4" type="ORF">CXG81DRAFT_6830</name>
</gene>
<dbReference type="GO" id="GO:0003723">
    <property type="term" value="F:RNA binding"/>
    <property type="evidence" value="ECO:0007669"/>
    <property type="project" value="TreeGrafter"/>
</dbReference>
<dbReference type="InterPro" id="IPR002738">
    <property type="entry name" value="RNase_P_p30"/>
</dbReference>
<evidence type="ECO:0000313" key="5">
    <source>
        <dbReference type="Proteomes" id="UP000274922"/>
    </source>
</evidence>
<evidence type="ECO:0008006" key="6">
    <source>
        <dbReference type="Google" id="ProtNLM"/>
    </source>
</evidence>
<keyword evidence="3" id="KW-0819">tRNA processing</keyword>
<proteinExistence type="inferred from homology"/>
<comment type="similarity">
    <text evidence="2">Belongs to the eukaryotic/archaeal RNase P protein component 3 family.</text>
</comment>
<sequence length="151" mass="16499">NPALAPYDLVAVQPQTEAAFQFACQQLDVDLITLDLSQRLPFYLKAPTLNAAVVRGVAFEITYAPALRDLAARRHFIHQARSLLRLTHGRHVVLSSAALTALECRAPVDVANLARVLFGLPLDTARQTLDAAARSVVCRAASRRRVTKGVF</sequence>
<dbReference type="STRING" id="1555241.A0A4P9X8S8"/>
<dbReference type="Gene3D" id="3.20.20.140">
    <property type="entry name" value="Metal-dependent hydrolases"/>
    <property type="match status" value="1"/>
</dbReference>
<dbReference type="PANTHER" id="PTHR13031">
    <property type="entry name" value="RIBONUCLEASE P SUBUNIT P30"/>
    <property type="match status" value="1"/>
</dbReference>
<keyword evidence="5" id="KW-1185">Reference proteome</keyword>
<comment type="subcellular location">
    <subcellularLocation>
        <location evidence="1">Nucleus</location>
    </subcellularLocation>
</comment>
<dbReference type="InterPro" id="IPR016195">
    <property type="entry name" value="Pol/histidinol_Pase-like"/>
</dbReference>
<dbReference type="EMBL" id="ML014164">
    <property type="protein sequence ID" value="RKP01678.1"/>
    <property type="molecule type" value="Genomic_DNA"/>
</dbReference>
<evidence type="ECO:0000256" key="1">
    <source>
        <dbReference type="ARBA" id="ARBA00004123"/>
    </source>
</evidence>
<dbReference type="SUPFAM" id="SSF89550">
    <property type="entry name" value="PHP domain-like"/>
    <property type="match status" value="1"/>
</dbReference>
<accession>A0A4P9X8S8</accession>